<dbReference type="Gene3D" id="3.20.20.120">
    <property type="entry name" value="Enolase-like C-terminal domain"/>
    <property type="match status" value="1"/>
</dbReference>
<dbReference type="Pfam" id="PF02746">
    <property type="entry name" value="MR_MLE_N"/>
    <property type="match status" value="1"/>
</dbReference>
<proteinExistence type="predicted"/>
<gene>
    <name evidence="2" type="ORF">METZ01_LOCUS516463</name>
</gene>
<dbReference type="AlphaFoldDB" id="A0A383F3S9"/>
<sequence>MGAHMSDAVVIKNLEIFNVRPTHKTNWLFVRITSADGIEGLGEASLAGREGDVIDIFAVEKEKLVGRSVDVGSLERTLEFDSLPKAAYSSAIMQCFSDIVARGQGVSLAESLGGIKRSFVGMYANINRRTSDRSPKGFVESALLAQRNGYTAFKLAPFDEVLPSQSRREMQESMAAGLA</sequence>
<evidence type="ECO:0000313" key="2">
    <source>
        <dbReference type="EMBL" id="SVE63609.1"/>
    </source>
</evidence>
<protein>
    <recommendedName>
        <fullName evidence="1">Mandelate racemase/muconate lactonizing enzyme N-terminal domain-containing protein</fullName>
    </recommendedName>
</protein>
<feature type="domain" description="Mandelate racemase/muconate lactonizing enzyme N-terminal" evidence="1">
    <location>
        <begin position="22"/>
        <end position="113"/>
    </location>
</feature>
<dbReference type="InterPro" id="IPR029017">
    <property type="entry name" value="Enolase-like_N"/>
</dbReference>
<dbReference type="SUPFAM" id="SSF54826">
    <property type="entry name" value="Enolase N-terminal domain-like"/>
    <property type="match status" value="1"/>
</dbReference>
<dbReference type="InterPro" id="IPR036849">
    <property type="entry name" value="Enolase-like_C_sf"/>
</dbReference>
<accession>A0A383F3S9</accession>
<dbReference type="InterPro" id="IPR013341">
    <property type="entry name" value="Mandelate_racemase_N_dom"/>
</dbReference>
<organism evidence="2">
    <name type="scientific">marine metagenome</name>
    <dbReference type="NCBI Taxonomy" id="408172"/>
    <lineage>
        <taxon>unclassified sequences</taxon>
        <taxon>metagenomes</taxon>
        <taxon>ecological metagenomes</taxon>
    </lineage>
</organism>
<evidence type="ECO:0000259" key="1">
    <source>
        <dbReference type="Pfam" id="PF02746"/>
    </source>
</evidence>
<dbReference type="Gene3D" id="3.30.390.10">
    <property type="entry name" value="Enolase-like, N-terminal domain"/>
    <property type="match status" value="1"/>
</dbReference>
<name>A0A383F3S9_9ZZZZ</name>
<reference evidence="2" key="1">
    <citation type="submission" date="2018-05" db="EMBL/GenBank/DDBJ databases">
        <authorList>
            <person name="Lanie J.A."/>
            <person name="Ng W.-L."/>
            <person name="Kazmierczak K.M."/>
            <person name="Andrzejewski T.M."/>
            <person name="Davidsen T.M."/>
            <person name="Wayne K.J."/>
            <person name="Tettelin H."/>
            <person name="Glass J.I."/>
            <person name="Rusch D."/>
            <person name="Podicherti R."/>
            <person name="Tsui H.-C.T."/>
            <person name="Winkler M.E."/>
        </authorList>
    </citation>
    <scope>NUCLEOTIDE SEQUENCE</scope>
</reference>
<feature type="non-terminal residue" evidence="2">
    <location>
        <position position="179"/>
    </location>
</feature>
<dbReference type="EMBL" id="UINC01231181">
    <property type="protein sequence ID" value="SVE63609.1"/>
    <property type="molecule type" value="Genomic_DNA"/>
</dbReference>